<dbReference type="CDD" id="cd14014">
    <property type="entry name" value="STKc_PknB_like"/>
    <property type="match status" value="1"/>
</dbReference>
<name>A0ABS8ZFM4_9PSEU</name>
<dbReference type="SUPFAM" id="SSF56112">
    <property type="entry name" value="Protein kinase-like (PK-like)"/>
    <property type="match status" value="1"/>
</dbReference>
<dbReference type="PANTHER" id="PTHR43289:SF6">
    <property type="entry name" value="SERINE_THREONINE-PROTEIN KINASE NEKL-3"/>
    <property type="match status" value="1"/>
</dbReference>
<dbReference type="PROSITE" id="PS50011">
    <property type="entry name" value="PROTEIN_KINASE_DOM"/>
    <property type="match status" value="1"/>
</dbReference>
<proteinExistence type="predicted"/>
<dbReference type="PROSITE" id="PS00108">
    <property type="entry name" value="PROTEIN_KINASE_ST"/>
    <property type="match status" value="1"/>
</dbReference>
<evidence type="ECO:0000256" key="1">
    <source>
        <dbReference type="ARBA" id="ARBA00012513"/>
    </source>
</evidence>
<keyword evidence="4 7" id="KW-0547">Nucleotide-binding</keyword>
<evidence type="ECO:0000259" key="10">
    <source>
        <dbReference type="PROSITE" id="PS50011"/>
    </source>
</evidence>
<feature type="transmembrane region" description="Helical" evidence="9">
    <location>
        <begin position="345"/>
        <end position="364"/>
    </location>
</feature>
<keyword evidence="9" id="KW-1133">Transmembrane helix</keyword>
<comment type="caution">
    <text evidence="11">The sequence shown here is derived from an EMBL/GenBank/DDBJ whole genome shotgun (WGS) entry which is preliminary data.</text>
</comment>
<reference evidence="11 12" key="1">
    <citation type="submission" date="2021-12" db="EMBL/GenBank/DDBJ databases">
        <title>Genome sequence of Kibdelosporangium philippinense ATCC 49844.</title>
        <authorList>
            <person name="Fedorov E.A."/>
            <person name="Omeragic M."/>
            <person name="Shalygina K.F."/>
            <person name="Maclea K.S."/>
        </authorList>
    </citation>
    <scope>NUCLEOTIDE SEQUENCE [LARGE SCALE GENOMIC DNA]</scope>
    <source>
        <strain evidence="11 12">ATCC 49844</strain>
    </source>
</reference>
<evidence type="ECO:0000256" key="2">
    <source>
        <dbReference type="ARBA" id="ARBA00022527"/>
    </source>
</evidence>
<keyword evidence="9" id="KW-0812">Transmembrane</keyword>
<protein>
    <recommendedName>
        <fullName evidence="1">non-specific serine/threonine protein kinase</fullName>
        <ecNumber evidence="1">2.7.11.1</ecNumber>
    </recommendedName>
</protein>
<dbReference type="EC" id="2.7.11.1" evidence="1"/>
<feature type="domain" description="Protein kinase" evidence="10">
    <location>
        <begin position="14"/>
        <end position="270"/>
    </location>
</feature>
<evidence type="ECO:0000256" key="7">
    <source>
        <dbReference type="PROSITE-ProRule" id="PRU10141"/>
    </source>
</evidence>
<evidence type="ECO:0000313" key="12">
    <source>
        <dbReference type="Proteomes" id="UP001521150"/>
    </source>
</evidence>
<dbReference type="InterPro" id="IPR011009">
    <property type="entry name" value="Kinase-like_dom_sf"/>
</dbReference>
<evidence type="ECO:0000256" key="9">
    <source>
        <dbReference type="SAM" id="Phobius"/>
    </source>
</evidence>
<evidence type="ECO:0000256" key="3">
    <source>
        <dbReference type="ARBA" id="ARBA00022679"/>
    </source>
</evidence>
<keyword evidence="6 7" id="KW-0067">ATP-binding</keyword>
<dbReference type="InterPro" id="IPR017441">
    <property type="entry name" value="Protein_kinase_ATP_BS"/>
</dbReference>
<dbReference type="Gene3D" id="3.30.200.20">
    <property type="entry name" value="Phosphorylase Kinase, domain 1"/>
    <property type="match status" value="1"/>
</dbReference>
<keyword evidence="12" id="KW-1185">Reference proteome</keyword>
<dbReference type="EMBL" id="JAJVCN010000002">
    <property type="protein sequence ID" value="MCE7006634.1"/>
    <property type="molecule type" value="Genomic_DNA"/>
</dbReference>
<evidence type="ECO:0000256" key="5">
    <source>
        <dbReference type="ARBA" id="ARBA00022777"/>
    </source>
</evidence>
<evidence type="ECO:0000256" key="6">
    <source>
        <dbReference type="ARBA" id="ARBA00022840"/>
    </source>
</evidence>
<dbReference type="PROSITE" id="PS00107">
    <property type="entry name" value="PROTEIN_KINASE_ATP"/>
    <property type="match status" value="1"/>
</dbReference>
<dbReference type="GO" id="GO:0004674">
    <property type="term" value="F:protein serine/threonine kinase activity"/>
    <property type="evidence" value="ECO:0007669"/>
    <property type="project" value="UniProtKB-KW"/>
</dbReference>
<keyword evidence="2 11" id="KW-0723">Serine/threonine-protein kinase</keyword>
<gene>
    <name evidence="11" type="ORF">LWC34_27955</name>
</gene>
<dbReference type="Proteomes" id="UP001521150">
    <property type="component" value="Unassembled WGS sequence"/>
</dbReference>
<keyword evidence="5 11" id="KW-0418">Kinase</keyword>
<dbReference type="RefSeq" id="WP_233728087.1">
    <property type="nucleotide sequence ID" value="NZ_JAJVCN010000002.1"/>
</dbReference>
<evidence type="ECO:0000256" key="4">
    <source>
        <dbReference type="ARBA" id="ARBA00022741"/>
    </source>
</evidence>
<evidence type="ECO:0000256" key="8">
    <source>
        <dbReference type="SAM" id="MobiDB-lite"/>
    </source>
</evidence>
<keyword evidence="3" id="KW-0808">Transferase</keyword>
<feature type="binding site" evidence="7">
    <location>
        <position position="43"/>
    </location>
    <ligand>
        <name>ATP</name>
        <dbReference type="ChEBI" id="CHEBI:30616"/>
    </ligand>
</feature>
<dbReference type="Pfam" id="PF00069">
    <property type="entry name" value="Pkinase"/>
    <property type="match status" value="1"/>
</dbReference>
<dbReference type="Gene3D" id="1.10.510.10">
    <property type="entry name" value="Transferase(Phosphotransferase) domain 1"/>
    <property type="match status" value="1"/>
</dbReference>
<feature type="region of interest" description="Disordered" evidence="8">
    <location>
        <begin position="272"/>
        <end position="292"/>
    </location>
</feature>
<dbReference type="PANTHER" id="PTHR43289">
    <property type="entry name" value="MITOGEN-ACTIVATED PROTEIN KINASE KINASE KINASE 20-RELATED"/>
    <property type="match status" value="1"/>
</dbReference>
<feature type="region of interest" description="Disordered" evidence="8">
    <location>
        <begin position="400"/>
        <end position="432"/>
    </location>
</feature>
<evidence type="ECO:0000313" key="11">
    <source>
        <dbReference type="EMBL" id="MCE7006634.1"/>
    </source>
</evidence>
<accession>A0ABS8ZFM4</accession>
<organism evidence="11 12">
    <name type="scientific">Kibdelosporangium philippinense</name>
    <dbReference type="NCBI Taxonomy" id="211113"/>
    <lineage>
        <taxon>Bacteria</taxon>
        <taxon>Bacillati</taxon>
        <taxon>Actinomycetota</taxon>
        <taxon>Actinomycetes</taxon>
        <taxon>Pseudonocardiales</taxon>
        <taxon>Pseudonocardiaceae</taxon>
        <taxon>Kibdelosporangium</taxon>
    </lineage>
</organism>
<dbReference type="InterPro" id="IPR008271">
    <property type="entry name" value="Ser/Thr_kinase_AS"/>
</dbReference>
<dbReference type="SMART" id="SM00220">
    <property type="entry name" value="S_TKc"/>
    <property type="match status" value="1"/>
</dbReference>
<dbReference type="InterPro" id="IPR000719">
    <property type="entry name" value="Prot_kinase_dom"/>
</dbReference>
<feature type="compositionally biased region" description="Basic and acidic residues" evidence="8">
    <location>
        <begin position="404"/>
        <end position="417"/>
    </location>
</feature>
<sequence>MTEGEGRVVAGRYRLAQRPIGRGGMGVVWRAHDEYLHRDVAIKELRLGESADPADSAAAVRRMLREARAAAKLRHPGIVTVHDVVIEDDLPWIVMELIEGRSLADILDNDGPLPLDQAAQVGIQILRALDAAHQRGVLHRDVKPANIMLDGERVVLTDFGIAVIDGASALTGTGQMPGSPEYIAPERIDGHEATRAADMWAVGVTLYATVVGRSPFKRKDIQSTLAAAASRDPDPDPRIGRLWPVIQGLLRKQPAERMAANDAVERLTTFAGSLTPRGGLPRPPTEGPTWVDNPSDQVTVVAETAPNTRTAPPLMPPPVYRQPVSPADITLDPISIRPRRKNHGILIGLGAVLVVAIVVVVVALTQKDPPAAQQNQPPSAAASSAPALVPHQETLGFTISVPDGWKRSESTQGDRSDVLYIGPQPDPQVGAPEVQVRRDTTGTTARQYLANRQESVRTDRENIDYNGDLNGDQLEYQHGSAAGPVRYHVLAKAVTDNQNRLYVVTFTLHANDQKTLQTEWDAVAPVATAIFNSFKFTA</sequence>
<dbReference type="Gene3D" id="3.40.1000.10">
    <property type="entry name" value="Mog1/PsbP, alpha/beta/alpha sandwich"/>
    <property type="match status" value="1"/>
</dbReference>
<keyword evidence="9" id="KW-0472">Membrane</keyword>